<dbReference type="OrthoDB" id="5631790at2"/>
<gene>
    <name evidence="1" type="ORF">Lmor_1347</name>
    <name evidence="2" type="ORF">NCTC12239_02896</name>
</gene>
<dbReference type="EMBL" id="LNYN01000019">
    <property type="protein sequence ID" value="KTD34814.1"/>
    <property type="molecule type" value="Genomic_DNA"/>
</dbReference>
<protein>
    <submittedName>
        <fullName evidence="2">Uncharacterized protein</fullName>
    </submittedName>
</protein>
<dbReference type="Proteomes" id="UP000254040">
    <property type="component" value="Unassembled WGS sequence"/>
</dbReference>
<proteinExistence type="predicted"/>
<dbReference type="EMBL" id="UGOG01000001">
    <property type="protein sequence ID" value="STX63942.1"/>
    <property type="molecule type" value="Genomic_DNA"/>
</dbReference>
<dbReference type="Proteomes" id="UP000054985">
    <property type="component" value="Unassembled WGS sequence"/>
</dbReference>
<name>A0A378K2M4_9GAMM</name>
<evidence type="ECO:0000313" key="1">
    <source>
        <dbReference type="EMBL" id="KTD34814.1"/>
    </source>
</evidence>
<organism evidence="2 4">
    <name type="scientific">Legionella moravica</name>
    <dbReference type="NCBI Taxonomy" id="39962"/>
    <lineage>
        <taxon>Bacteria</taxon>
        <taxon>Pseudomonadati</taxon>
        <taxon>Pseudomonadota</taxon>
        <taxon>Gammaproteobacteria</taxon>
        <taxon>Legionellales</taxon>
        <taxon>Legionellaceae</taxon>
        <taxon>Legionella</taxon>
    </lineage>
</organism>
<reference evidence="2 4" key="2">
    <citation type="submission" date="2018-06" db="EMBL/GenBank/DDBJ databases">
        <authorList>
            <consortium name="Pathogen Informatics"/>
            <person name="Doyle S."/>
        </authorList>
    </citation>
    <scope>NUCLEOTIDE SEQUENCE [LARGE SCALE GENOMIC DNA]</scope>
    <source>
        <strain evidence="2 4">NCTC12239</strain>
    </source>
</reference>
<evidence type="ECO:0000313" key="3">
    <source>
        <dbReference type="Proteomes" id="UP000054985"/>
    </source>
</evidence>
<dbReference type="STRING" id="39962.Lmor_1347"/>
<accession>A0A378K2M4</accession>
<evidence type="ECO:0000313" key="2">
    <source>
        <dbReference type="EMBL" id="STX63942.1"/>
    </source>
</evidence>
<dbReference type="AlphaFoldDB" id="A0A378K2M4"/>
<evidence type="ECO:0000313" key="4">
    <source>
        <dbReference type="Proteomes" id="UP000254040"/>
    </source>
</evidence>
<sequence>MLVLRVIQFIQELGSSGPTIPCDIKLHQFLSDRFKDSAPVDVLSSADVQFLLESYKERWISVKDTEDDYTLNSQGINQVWIKFAQELAEENNKQLFQILSPLLVLRVIQLIQELGASGPLIPCDIKLYQSLSARFKDSDPEDVLSSADVQFLLESYKERWISVKDTEDDYTLNSQGINQLWINFAQKLAEENNKHLFQILIPFITNDKDFNNLTCLTETTRMDNFYVGHGGHTLYRKRGFCEHLLKNGFMLSTYRDLSNIKLHLVTVDELSRLKSCKQTNGEFKIGSEVFVNFWDFLNRKVFPRLLDNGELPMELLPRLLRLVEQYHTFKNAGADYTNFKRSANEFFRLLAQGDLHNINCFYGQQISFQSKDYYLLDFLIAINMSRSYDLDQLLHTLLLWLYNINPALKSSLAILESVYNSITSLASSSSSSGQSVSISSEDHHQPLKHCYRLIVSLMTSAFEMWPLTERTISLWDLNNDVFPEAMEIYNCFLPALNENREQDLEAIYLFVKQHYFAPAPVKMGFFSWISGFYSTTRWYEHVRQETLNRLGVYWHEPELILHALLRFKPTSSVITPHINLFLDELLHTYAQTGSDLLKRFRVNIFFTRLLKKFDAEDKTDLIRLLQLYDLGKTSTVFLDNCAHHIGNRLNQINLSQPGHPQLFYSFVCRADKSKVSISMTGLKQVSCIIDAFKEASSSPSLKLTESSRQSMLSYLRNLARPILTVGELEVASNSSQCLDYLGAPT</sequence>
<dbReference type="RefSeq" id="WP_051190570.1">
    <property type="nucleotide sequence ID" value="NZ_UGOG01000001.1"/>
</dbReference>
<keyword evidence="3" id="KW-1185">Reference proteome</keyword>
<reference evidence="1 3" key="1">
    <citation type="submission" date="2015-11" db="EMBL/GenBank/DDBJ databases">
        <title>Genomic analysis of 38 Legionella species identifies large and diverse effector repertoires.</title>
        <authorList>
            <person name="Burstein D."/>
            <person name="Amaro F."/>
            <person name="Zusman T."/>
            <person name="Lifshitz Z."/>
            <person name="Cohen O."/>
            <person name="Gilbert J.A."/>
            <person name="Pupko T."/>
            <person name="Shuman H.A."/>
            <person name="Segal G."/>
        </authorList>
    </citation>
    <scope>NUCLEOTIDE SEQUENCE [LARGE SCALE GENOMIC DNA]</scope>
    <source>
        <strain evidence="1 3">ATCC 43877</strain>
    </source>
</reference>